<keyword evidence="3" id="KW-1185">Reference proteome</keyword>
<evidence type="ECO:0008006" key="4">
    <source>
        <dbReference type="Google" id="ProtNLM"/>
    </source>
</evidence>
<feature type="signal peptide" evidence="1">
    <location>
        <begin position="1"/>
        <end position="21"/>
    </location>
</feature>
<sequence>MTRLRILAACAAALLSLTGCTDPTDDTYLPALKQDPMAAWAPAGAGTPTRTFEVGYRAGGTFEGKRRQAQILRIYTLPDDAAVTAAVAAGITAAQAAGWTTTVTEGILTKPMAGTNAQLTILHSTTTPRAISISLTLIP</sequence>
<name>A0A4Q7ZRN3_9ACTN</name>
<comment type="caution">
    <text evidence="2">The sequence shown here is derived from an EMBL/GenBank/DDBJ whole genome shotgun (WGS) entry which is preliminary data.</text>
</comment>
<dbReference type="AlphaFoldDB" id="A0A4Q7ZRN3"/>
<protein>
    <recommendedName>
        <fullName evidence="4">Lipoprotein</fullName>
    </recommendedName>
</protein>
<reference evidence="2 3" key="1">
    <citation type="submission" date="2019-02" db="EMBL/GenBank/DDBJ databases">
        <title>Sequencing the genomes of 1000 actinobacteria strains.</title>
        <authorList>
            <person name="Klenk H.-P."/>
        </authorList>
    </citation>
    <scope>NUCLEOTIDE SEQUENCE [LARGE SCALE GENOMIC DNA]</scope>
    <source>
        <strain evidence="2 3">DSM 45162</strain>
    </source>
</reference>
<gene>
    <name evidence="2" type="ORF">EV385_5159</name>
</gene>
<organism evidence="2 3">
    <name type="scientific">Krasilnikovia cinnamomea</name>
    <dbReference type="NCBI Taxonomy" id="349313"/>
    <lineage>
        <taxon>Bacteria</taxon>
        <taxon>Bacillati</taxon>
        <taxon>Actinomycetota</taxon>
        <taxon>Actinomycetes</taxon>
        <taxon>Micromonosporales</taxon>
        <taxon>Micromonosporaceae</taxon>
        <taxon>Krasilnikovia</taxon>
    </lineage>
</organism>
<dbReference type="OrthoDB" id="9978004at2"/>
<dbReference type="EMBL" id="SHKY01000001">
    <property type="protein sequence ID" value="RZU53253.1"/>
    <property type="molecule type" value="Genomic_DNA"/>
</dbReference>
<dbReference type="Proteomes" id="UP000292564">
    <property type="component" value="Unassembled WGS sequence"/>
</dbReference>
<feature type="chain" id="PRO_5038733028" description="Lipoprotein" evidence="1">
    <location>
        <begin position="22"/>
        <end position="139"/>
    </location>
</feature>
<dbReference type="PROSITE" id="PS51257">
    <property type="entry name" value="PROKAR_LIPOPROTEIN"/>
    <property type="match status" value="1"/>
</dbReference>
<accession>A0A4Q7ZRN3</accession>
<evidence type="ECO:0000256" key="1">
    <source>
        <dbReference type="SAM" id="SignalP"/>
    </source>
</evidence>
<evidence type="ECO:0000313" key="2">
    <source>
        <dbReference type="EMBL" id="RZU53253.1"/>
    </source>
</evidence>
<proteinExistence type="predicted"/>
<evidence type="ECO:0000313" key="3">
    <source>
        <dbReference type="Proteomes" id="UP000292564"/>
    </source>
</evidence>
<keyword evidence="1" id="KW-0732">Signal</keyword>
<dbReference type="RefSeq" id="WP_130511755.1">
    <property type="nucleotide sequence ID" value="NZ_SHKY01000001.1"/>
</dbReference>